<keyword evidence="6" id="KW-0539">Nucleus</keyword>
<evidence type="ECO:0000313" key="11">
    <source>
        <dbReference type="Proteomes" id="UP000054321"/>
    </source>
</evidence>
<dbReference type="InterPro" id="IPR027417">
    <property type="entry name" value="P-loop_NTPase"/>
</dbReference>
<dbReference type="PRINTS" id="PR01874">
    <property type="entry name" value="DNAREPAIRADA"/>
</dbReference>
<dbReference type="EMBL" id="KN832870">
    <property type="protein sequence ID" value="KIN08209.1"/>
    <property type="molecule type" value="Genomic_DNA"/>
</dbReference>
<dbReference type="Gene3D" id="3.40.50.300">
    <property type="entry name" value="P-loop containing nucleotide triphosphate hydrolases"/>
    <property type="match status" value="1"/>
</dbReference>
<dbReference type="GO" id="GO:0000400">
    <property type="term" value="F:four-way junction DNA binding"/>
    <property type="evidence" value="ECO:0007669"/>
    <property type="project" value="TreeGrafter"/>
</dbReference>
<evidence type="ECO:0000256" key="5">
    <source>
        <dbReference type="ARBA" id="ARBA00023204"/>
    </source>
</evidence>
<dbReference type="PROSITE" id="PS50162">
    <property type="entry name" value="RECA_2"/>
    <property type="match status" value="1"/>
</dbReference>
<dbReference type="InParanoid" id="A0A0C3DA51"/>
<dbReference type="GO" id="GO:0033065">
    <property type="term" value="C:Rad51C-XRCC3 complex"/>
    <property type="evidence" value="ECO:0007669"/>
    <property type="project" value="TreeGrafter"/>
</dbReference>
<dbReference type="HOGENOM" id="CLU_043547_1_0_1"/>
<dbReference type="SMART" id="SM00382">
    <property type="entry name" value="AAA"/>
    <property type="match status" value="1"/>
</dbReference>
<dbReference type="STRING" id="913774.A0A0C3DA51"/>
<keyword evidence="11" id="KW-1185">Reference proteome</keyword>
<feature type="compositionally biased region" description="Acidic residues" evidence="8">
    <location>
        <begin position="330"/>
        <end position="352"/>
    </location>
</feature>
<dbReference type="GO" id="GO:0005657">
    <property type="term" value="C:replication fork"/>
    <property type="evidence" value="ECO:0007669"/>
    <property type="project" value="TreeGrafter"/>
</dbReference>
<feature type="domain" description="RecA family profile 1" evidence="9">
    <location>
        <begin position="17"/>
        <end position="219"/>
    </location>
</feature>
<evidence type="ECO:0000256" key="6">
    <source>
        <dbReference type="ARBA" id="ARBA00023242"/>
    </source>
</evidence>
<comment type="subcellular location">
    <subcellularLocation>
        <location evidence="1">Nucleus</location>
    </subcellularLocation>
</comment>
<evidence type="ECO:0000256" key="3">
    <source>
        <dbReference type="ARBA" id="ARBA00022763"/>
    </source>
</evidence>
<proteinExistence type="predicted"/>
<evidence type="ECO:0000256" key="1">
    <source>
        <dbReference type="ARBA" id="ARBA00004123"/>
    </source>
</evidence>
<feature type="compositionally biased region" description="Basic and acidic residues" evidence="8">
    <location>
        <begin position="395"/>
        <end position="412"/>
    </location>
</feature>
<dbReference type="InterPro" id="IPR013632">
    <property type="entry name" value="Rad51_C"/>
</dbReference>
<evidence type="ECO:0000256" key="2">
    <source>
        <dbReference type="ARBA" id="ARBA00022741"/>
    </source>
</evidence>
<dbReference type="PANTHER" id="PTHR46239">
    <property type="entry name" value="DNA REPAIR PROTEIN RAD51 HOMOLOG 3 RAD51C"/>
    <property type="match status" value="1"/>
</dbReference>
<reference evidence="11" key="2">
    <citation type="submission" date="2015-01" db="EMBL/GenBank/DDBJ databases">
        <title>Evolutionary Origins and Diversification of the Mycorrhizal Mutualists.</title>
        <authorList>
            <consortium name="DOE Joint Genome Institute"/>
            <consortium name="Mycorrhizal Genomics Consortium"/>
            <person name="Kohler A."/>
            <person name="Kuo A."/>
            <person name="Nagy L.G."/>
            <person name="Floudas D."/>
            <person name="Copeland A."/>
            <person name="Barry K.W."/>
            <person name="Cichocki N."/>
            <person name="Veneault-Fourrey C."/>
            <person name="LaButti K."/>
            <person name="Lindquist E.A."/>
            <person name="Lipzen A."/>
            <person name="Lundell T."/>
            <person name="Morin E."/>
            <person name="Murat C."/>
            <person name="Riley R."/>
            <person name="Ohm R."/>
            <person name="Sun H."/>
            <person name="Tunlid A."/>
            <person name="Henrissat B."/>
            <person name="Grigoriev I.V."/>
            <person name="Hibbett D.S."/>
            <person name="Martin F."/>
        </authorList>
    </citation>
    <scope>NUCLEOTIDE SEQUENCE [LARGE SCALE GENOMIC DNA]</scope>
    <source>
        <strain evidence="11">Zn</strain>
    </source>
</reference>
<dbReference type="Proteomes" id="UP000054321">
    <property type="component" value="Unassembled WGS sequence"/>
</dbReference>
<gene>
    <name evidence="10" type="ORF">OIDMADRAFT_107331</name>
</gene>
<dbReference type="SUPFAM" id="SSF52540">
    <property type="entry name" value="P-loop containing nucleoside triphosphate hydrolases"/>
    <property type="match status" value="1"/>
</dbReference>
<name>A0A0C3DA51_OIDMZ</name>
<dbReference type="Pfam" id="PF08423">
    <property type="entry name" value="Rad51"/>
    <property type="match status" value="1"/>
</dbReference>
<dbReference type="GO" id="GO:0007131">
    <property type="term" value="P:reciprocal meiotic recombination"/>
    <property type="evidence" value="ECO:0007669"/>
    <property type="project" value="TreeGrafter"/>
</dbReference>
<keyword evidence="5" id="KW-0234">DNA repair</keyword>
<evidence type="ECO:0000256" key="8">
    <source>
        <dbReference type="SAM" id="MobiDB-lite"/>
    </source>
</evidence>
<dbReference type="GO" id="GO:0000707">
    <property type="term" value="P:meiotic DNA recombinase assembly"/>
    <property type="evidence" value="ECO:0007669"/>
    <property type="project" value="TreeGrafter"/>
</dbReference>
<dbReference type="GO" id="GO:0005524">
    <property type="term" value="F:ATP binding"/>
    <property type="evidence" value="ECO:0007669"/>
    <property type="project" value="UniProtKB-KW"/>
</dbReference>
<dbReference type="OrthoDB" id="5957327at2759"/>
<dbReference type="GO" id="GO:0008821">
    <property type="term" value="F:crossover junction DNA endonuclease activity"/>
    <property type="evidence" value="ECO:0007669"/>
    <property type="project" value="TreeGrafter"/>
</dbReference>
<evidence type="ECO:0000313" key="10">
    <source>
        <dbReference type="EMBL" id="KIN08209.1"/>
    </source>
</evidence>
<dbReference type="InterPro" id="IPR003593">
    <property type="entry name" value="AAA+_ATPase"/>
</dbReference>
<dbReference type="GO" id="GO:0033063">
    <property type="term" value="C:Rad51B-Rad51C-Rad51D-XRCC2 complex"/>
    <property type="evidence" value="ECO:0007669"/>
    <property type="project" value="TreeGrafter"/>
</dbReference>
<dbReference type="CDD" id="cd01393">
    <property type="entry name" value="RecA-like"/>
    <property type="match status" value="1"/>
</dbReference>
<organism evidence="10 11">
    <name type="scientific">Oidiodendron maius (strain Zn)</name>
    <dbReference type="NCBI Taxonomy" id="913774"/>
    <lineage>
        <taxon>Eukaryota</taxon>
        <taxon>Fungi</taxon>
        <taxon>Dikarya</taxon>
        <taxon>Ascomycota</taxon>
        <taxon>Pezizomycotina</taxon>
        <taxon>Leotiomycetes</taxon>
        <taxon>Leotiomycetes incertae sedis</taxon>
        <taxon>Myxotrichaceae</taxon>
        <taxon>Oidiodendron</taxon>
    </lineage>
</organism>
<reference evidence="10 11" key="1">
    <citation type="submission" date="2014-04" db="EMBL/GenBank/DDBJ databases">
        <authorList>
            <consortium name="DOE Joint Genome Institute"/>
            <person name="Kuo A."/>
            <person name="Martino E."/>
            <person name="Perotto S."/>
            <person name="Kohler A."/>
            <person name="Nagy L.G."/>
            <person name="Floudas D."/>
            <person name="Copeland A."/>
            <person name="Barry K.W."/>
            <person name="Cichocki N."/>
            <person name="Veneault-Fourrey C."/>
            <person name="LaButti K."/>
            <person name="Lindquist E.A."/>
            <person name="Lipzen A."/>
            <person name="Lundell T."/>
            <person name="Morin E."/>
            <person name="Murat C."/>
            <person name="Sun H."/>
            <person name="Tunlid A."/>
            <person name="Henrissat B."/>
            <person name="Grigoriev I.V."/>
            <person name="Hibbett D.S."/>
            <person name="Martin F."/>
            <person name="Nordberg H.P."/>
            <person name="Cantor M.N."/>
            <person name="Hua S.X."/>
        </authorList>
    </citation>
    <scope>NUCLEOTIDE SEQUENCE [LARGE SCALE GENOMIC DNA]</scope>
    <source>
        <strain evidence="10 11">Zn</strain>
    </source>
</reference>
<dbReference type="AlphaFoldDB" id="A0A0C3DA51"/>
<evidence type="ECO:0000259" key="9">
    <source>
        <dbReference type="PROSITE" id="PS50162"/>
    </source>
</evidence>
<dbReference type="InterPro" id="IPR020588">
    <property type="entry name" value="RecA_ATP-bd"/>
</dbReference>
<feature type="compositionally biased region" description="Acidic residues" evidence="8">
    <location>
        <begin position="373"/>
        <end position="390"/>
    </location>
</feature>
<accession>A0A0C3DA51</accession>
<dbReference type="GO" id="GO:0140664">
    <property type="term" value="F:ATP-dependent DNA damage sensor activity"/>
    <property type="evidence" value="ECO:0007669"/>
    <property type="project" value="InterPro"/>
</dbReference>
<evidence type="ECO:0000256" key="7">
    <source>
        <dbReference type="ARBA" id="ARBA00040674"/>
    </source>
</evidence>
<evidence type="ECO:0000256" key="4">
    <source>
        <dbReference type="ARBA" id="ARBA00022840"/>
    </source>
</evidence>
<keyword evidence="3" id="KW-0227">DNA damage</keyword>
<feature type="region of interest" description="Disordered" evidence="8">
    <location>
        <begin position="306"/>
        <end position="428"/>
    </location>
</feature>
<feature type="non-terminal residue" evidence="10">
    <location>
        <position position="1"/>
    </location>
</feature>
<keyword evidence="2" id="KW-0547">Nucleotide-binding</keyword>
<dbReference type="InterPro" id="IPR052093">
    <property type="entry name" value="HR_Repair_Mediator"/>
</dbReference>
<protein>
    <recommendedName>
        <fullName evidence="7">DNA repair protein RAD51 homolog 3</fullName>
    </recommendedName>
</protein>
<dbReference type="PANTHER" id="PTHR46239:SF1">
    <property type="entry name" value="DNA REPAIR PROTEIN RAD51 HOMOLOG 3"/>
    <property type="match status" value="1"/>
</dbReference>
<keyword evidence="4" id="KW-0067">ATP-binding</keyword>
<sequence length="428" mass="45427">LPTVSVAQALFDLESSRSRCISSGLRELDAALQGREIGVLEGGNAGGGVSRGKVTEIWGPPGVGKTALGMQLAASSLHAGEGVIWVDGSHPISGHRFSQILSSFEPTTSSINRPEPTSVAALMENLTHFSTPTLAHLIALLSYQTTNYEDSNTSLIIIDSFSTLISTAFPRTVGSASIPSKARASNHTSRKFPMLQHVVNLLQKLAATCNLAVVVLSQCVTKMRPGAGAVLVPAVSTAAWEQGLGSRVVLFRDWGWDDEEGNKITDVRLAEVVKAEGVPVAQGRRRLFGFSIGNVRLLPNRGAPRLEHAADPASAPAVPQKRKLSAAELEIPDSEGEDDEDYGWAEEDEEDMPPMPPQWQGSEDILVPGQGELESEGGEDEDGEEEEEEAGNGLHAKEGKGIPGPDARDATVERGLGVEVGDSEDEGF</sequence>